<dbReference type="Proteomes" id="UP000261166">
    <property type="component" value="Unassembled WGS sequence"/>
</dbReference>
<comment type="caution">
    <text evidence="2">The sequence shown here is derived from an EMBL/GenBank/DDBJ whole genome shotgun (WGS) entry which is preliminary data.</text>
</comment>
<protein>
    <recommendedName>
        <fullName evidence="5">Translation elongation factor EFTu/EF1A C-terminal domain-containing protein</fullName>
    </recommendedName>
</protein>
<keyword evidence="3" id="KW-1185">Reference proteome</keyword>
<gene>
    <name evidence="2" type="ORF">DWY69_01030</name>
    <name evidence="1" type="ORF">DXC51_07350</name>
</gene>
<reference evidence="2 4" key="1">
    <citation type="submission" date="2018-08" db="EMBL/GenBank/DDBJ databases">
        <title>A genome reference for cultivated species of the human gut microbiota.</title>
        <authorList>
            <person name="Zou Y."/>
            <person name="Xue W."/>
            <person name="Luo G."/>
        </authorList>
    </citation>
    <scope>NUCLEOTIDE SEQUENCE [LARGE SCALE GENOMIC DNA]</scope>
    <source>
        <strain evidence="2 4">AF26-4BH</strain>
        <strain evidence="1">TF05-5AC</strain>
    </source>
</reference>
<accession>A0A3E3J5E1</accession>
<dbReference type="RefSeq" id="WP_025489205.1">
    <property type="nucleotide sequence ID" value="NZ_JBKUNB010000018.1"/>
</dbReference>
<dbReference type="EMBL" id="QVLV01000004">
    <property type="protein sequence ID" value="RGE62416.1"/>
    <property type="molecule type" value="Genomic_DNA"/>
</dbReference>
<dbReference type="AlphaFoldDB" id="A0A3E3J5E1"/>
<evidence type="ECO:0000313" key="1">
    <source>
        <dbReference type="EMBL" id="RGE62416.1"/>
    </source>
</evidence>
<sequence length="92" mass="10323">MYLIAEVIFYAGQRKQLPADGYRPDAVFSGLNEYRGITFTELPIEGFDAPTPAAIKFSFQDAHYQEVVPGQVFKIMEGLHQVGEGRIISIEK</sequence>
<evidence type="ECO:0008006" key="5">
    <source>
        <dbReference type="Google" id="ProtNLM"/>
    </source>
</evidence>
<dbReference type="OrthoDB" id="8611167at2"/>
<proteinExistence type="predicted"/>
<dbReference type="GeneID" id="97986700"/>
<evidence type="ECO:0000313" key="3">
    <source>
        <dbReference type="Proteomes" id="UP000260812"/>
    </source>
</evidence>
<evidence type="ECO:0000313" key="4">
    <source>
        <dbReference type="Proteomes" id="UP000261166"/>
    </source>
</evidence>
<dbReference type="Proteomes" id="UP000260812">
    <property type="component" value="Unassembled WGS sequence"/>
</dbReference>
<name>A0A3E3J5E1_9FIRM</name>
<dbReference type="EMBL" id="QVLU01000001">
    <property type="protein sequence ID" value="RGE74580.1"/>
    <property type="molecule type" value="Genomic_DNA"/>
</dbReference>
<evidence type="ECO:0000313" key="2">
    <source>
        <dbReference type="EMBL" id="RGE74580.1"/>
    </source>
</evidence>
<organism evidence="2 4">
    <name type="scientific">Eisenbergiella massiliensis</name>
    <dbReference type="NCBI Taxonomy" id="1720294"/>
    <lineage>
        <taxon>Bacteria</taxon>
        <taxon>Bacillati</taxon>
        <taxon>Bacillota</taxon>
        <taxon>Clostridia</taxon>
        <taxon>Lachnospirales</taxon>
        <taxon>Lachnospiraceae</taxon>
        <taxon>Eisenbergiella</taxon>
    </lineage>
</organism>